<feature type="chain" id="PRO_5046444742" evidence="2">
    <location>
        <begin position="23"/>
        <end position="295"/>
    </location>
</feature>
<dbReference type="InterPro" id="IPR050902">
    <property type="entry name" value="ABC_Transporter_SBP"/>
</dbReference>
<keyword evidence="5" id="KW-1185">Reference proteome</keyword>
<proteinExistence type="predicted"/>
<dbReference type="CDD" id="cd01144">
    <property type="entry name" value="BtuF"/>
    <property type="match status" value="1"/>
</dbReference>
<organism evidence="4 5">
    <name type="scientific">Marinobacter salinisoli</name>
    <dbReference type="NCBI Taxonomy" id="2769486"/>
    <lineage>
        <taxon>Bacteria</taxon>
        <taxon>Pseudomonadati</taxon>
        <taxon>Pseudomonadota</taxon>
        <taxon>Gammaproteobacteria</taxon>
        <taxon>Pseudomonadales</taxon>
        <taxon>Marinobacteraceae</taxon>
        <taxon>Marinobacter</taxon>
    </lineage>
</organism>
<dbReference type="PANTHER" id="PTHR30535:SF34">
    <property type="entry name" value="MOLYBDATE-BINDING PROTEIN MOLA"/>
    <property type="match status" value="1"/>
</dbReference>
<keyword evidence="1 2" id="KW-0732">Signal</keyword>
<feature type="signal peptide" evidence="2">
    <location>
        <begin position="1"/>
        <end position="22"/>
    </location>
</feature>
<dbReference type="PROSITE" id="PS50983">
    <property type="entry name" value="FE_B12_PBP"/>
    <property type="match status" value="1"/>
</dbReference>
<reference evidence="4 5" key="1">
    <citation type="submission" date="2021-03" db="EMBL/GenBank/DDBJ databases">
        <title>Genome sequencing of Marinobacter sp. LPB0319.</title>
        <authorList>
            <person name="Kim J."/>
        </authorList>
    </citation>
    <scope>NUCLEOTIDE SEQUENCE [LARGE SCALE GENOMIC DNA]</scope>
    <source>
        <strain evidence="4 5">LPB0319</strain>
    </source>
</reference>
<evidence type="ECO:0000313" key="4">
    <source>
        <dbReference type="EMBL" id="QSP96464.1"/>
    </source>
</evidence>
<evidence type="ECO:0000259" key="3">
    <source>
        <dbReference type="PROSITE" id="PS50983"/>
    </source>
</evidence>
<feature type="domain" description="Fe/B12 periplasmic-binding" evidence="3">
    <location>
        <begin position="43"/>
        <end position="292"/>
    </location>
</feature>
<evidence type="ECO:0000256" key="2">
    <source>
        <dbReference type="SAM" id="SignalP"/>
    </source>
</evidence>
<dbReference type="EMBL" id="CP071247">
    <property type="protein sequence ID" value="QSP96464.1"/>
    <property type="molecule type" value="Genomic_DNA"/>
</dbReference>
<dbReference type="Pfam" id="PF01497">
    <property type="entry name" value="Peripla_BP_2"/>
    <property type="match status" value="1"/>
</dbReference>
<gene>
    <name evidence="4" type="ORF">LPB19_04875</name>
</gene>
<evidence type="ECO:0000256" key="1">
    <source>
        <dbReference type="ARBA" id="ARBA00022729"/>
    </source>
</evidence>
<dbReference type="PANTHER" id="PTHR30535">
    <property type="entry name" value="VITAMIN B12-BINDING PROTEIN"/>
    <property type="match status" value="1"/>
</dbReference>
<sequence>MGGGRVQALLMLILLSTGTAAGAEPCARDDLGTHLCLERPAQRVVSLSPGATEWLFSAGAGDQVVAVSAWSDYPAPAADLPRVGDANRLDLEAIVSLKPDLVVAWVDGNSRDQLDRLAAVGIPVFWLAPRDFDDIARTIERLSTLTGHQAQGKARAAAFRSELAGLQAKYAEARPVRVFYQVWHEPLMTVNNEELISKAIALCGGVNVFGDLPRLVPRISTESVLAANPDTIITSGAAGQNTAWLEYWRQFPELTAVATDNLFLEPPDLLARPTLRLLAGTRHLCQTLERARGRL</sequence>
<evidence type="ECO:0000313" key="5">
    <source>
        <dbReference type="Proteomes" id="UP000663555"/>
    </source>
</evidence>
<accession>A0ABX7MYR2</accession>
<name>A0ABX7MYR2_9GAMM</name>
<dbReference type="Proteomes" id="UP000663555">
    <property type="component" value="Chromosome"/>
</dbReference>
<dbReference type="InterPro" id="IPR054828">
    <property type="entry name" value="Vit_B12_bind_prot"/>
</dbReference>
<protein>
    <submittedName>
        <fullName evidence="4">Cobalamin-binding protein</fullName>
    </submittedName>
</protein>
<dbReference type="SUPFAM" id="SSF53807">
    <property type="entry name" value="Helical backbone' metal receptor"/>
    <property type="match status" value="1"/>
</dbReference>
<dbReference type="NCBIfam" id="NF038402">
    <property type="entry name" value="TroA_like"/>
    <property type="match status" value="1"/>
</dbReference>
<dbReference type="Gene3D" id="3.40.50.1980">
    <property type="entry name" value="Nitrogenase molybdenum iron protein domain"/>
    <property type="match status" value="2"/>
</dbReference>
<dbReference type="InterPro" id="IPR002491">
    <property type="entry name" value="ABC_transptr_periplasmic_BD"/>
</dbReference>